<evidence type="ECO:0000256" key="1">
    <source>
        <dbReference type="SAM" id="MobiDB-lite"/>
    </source>
</evidence>
<feature type="region of interest" description="Disordered" evidence="1">
    <location>
        <begin position="139"/>
        <end position="162"/>
    </location>
</feature>
<evidence type="ECO:0008006" key="5">
    <source>
        <dbReference type="Google" id="ProtNLM"/>
    </source>
</evidence>
<protein>
    <recommendedName>
        <fullName evidence="5">SGNH hydrolase-type esterase domain-containing protein</fullName>
    </recommendedName>
</protein>
<evidence type="ECO:0000256" key="2">
    <source>
        <dbReference type="SAM" id="SignalP"/>
    </source>
</evidence>
<feature type="chain" id="PRO_5045325872" description="SGNH hydrolase-type esterase domain-containing protein" evidence="2">
    <location>
        <begin position="27"/>
        <end position="327"/>
    </location>
</feature>
<sequence length="327" mass="35286">MSQQAPILRRTAMGLLLAALPFTAAADIFEDTRSLLPGAGHRLKMAWWGSSTMERIGPELELLARTYGMQYFNGGAGGQTAEQTLARLGSRPALMDRGTIPASGPALLTTPSMSAAGHASFTAAGSLAGIPGTLSKAHGAQRGYTFRRSRPGRPARIPEGTPFVPAKGREFRTGINHLNIGKNNLTGEHRGTSDPGTILRWTYDAYDWLSATSPRVLVWGHFVNTGTPEASPVRGKIRHINEALKDRYGPRFVDLDGLLTHLGVWEITGVRPAASDLREQALGNKPPSLSLNSAHMNATGYKAVRHVIEQRLGELAWLPPAQERTGF</sequence>
<dbReference type="SUPFAM" id="SSF52266">
    <property type="entry name" value="SGNH hydrolase"/>
    <property type="match status" value="1"/>
</dbReference>
<reference evidence="3" key="1">
    <citation type="submission" date="2022-01" db="EMBL/GenBank/DDBJ databases">
        <authorList>
            <person name="Jo J.-H."/>
            <person name="Im W.-T."/>
        </authorList>
    </citation>
    <scope>NUCLEOTIDE SEQUENCE</scope>
    <source>
        <strain evidence="3">I2-34</strain>
    </source>
</reference>
<proteinExistence type="predicted"/>
<name>A0ABS9L728_9MICC</name>
<dbReference type="EMBL" id="JAKLTQ010000006">
    <property type="protein sequence ID" value="MCG2622289.1"/>
    <property type="molecule type" value="Genomic_DNA"/>
</dbReference>
<gene>
    <name evidence="3" type="ORF">LVY72_10205</name>
</gene>
<accession>A0ABS9L728</accession>
<evidence type="ECO:0000313" key="3">
    <source>
        <dbReference type="EMBL" id="MCG2622289.1"/>
    </source>
</evidence>
<comment type="caution">
    <text evidence="3">The sequence shown here is derived from an EMBL/GenBank/DDBJ whole genome shotgun (WGS) entry which is preliminary data.</text>
</comment>
<feature type="signal peptide" evidence="2">
    <location>
        <begin position="1"/>
        <end position="26"/>
    </location>
</feature>
<dbReference type="RefSeq" id="WP_237820462.1">
    <property type="nucleotide sequence ID" value="NZ_JAKLTQ010000006.1"/>
</dbReference>
<dbReference type="Proteomes" id="UP001165368">
    <property type="component" value="Unassembled WGS sequence"/>
</dbReference>
<organism evidence="3 4">
    <name type="scientific">Arthrobacter hankyongi</name>
    <dbReference type="NCBI Taxonomy" id="2904801"/>
    <lineage>
        <taxon>Bacteria</taxon>
        <taxon>Bacillati</taxon>
        <taxon>Actinomycetota</taxon>
        <taxon>Actinomycetes</taxon>
        <taxon>Micrococcales</taxon>
        <taxon>Micrococcaceae</taxon>
        <taxon>Arthrobacter</taxon>
    </lineage>
</organism>
<keyword evidence="4" id="KW-1185">Reference proteome</keyword>
<evidence type="ECO:0000313" key="4">
    <source>
        <dbReference type="Proteomes" id="UP001165368"/>
    </source>
</evidence>
<keyword evidence="2" id="KW-0732">Signal</keyword>